<keyword evidence="1" id="KW-0732">Signal</keyword>
<evidence type="ECO:0008006" key="4">
    <source>
        <dbReference type="Google" id="ProtNLM"/>
    </source>
</evidence>
<organism evidence="2 3">
    <name type="scientific">Akkermansia biwaensis</name>
    <dbReference type="NCBI Taxonomy" id="2946555"/>
    <lineage>
        <taxon>Bacteria</taxon>
        <taxon>Pseudomonadati</taxon>
        <taxon>Verrucomicrobiota</taxon>
        <taxon>Verrucomicrobiia</taxon>
        <taxon>Verrucomicrobiales</taxon>
        <taxon>Akkermansiaceae</taxon>
        <taxon>Akkermansia</taxon>
    </lineage>
</organism>
<protein>
    <recommendedName>
        <fullName evidence="4">DUF302 domain-containing protein</fullName>
    </recommendedName>
</protein>
<evidence type="ECO:0000313" key="3">
    <source>
        <dbReference type="Proteomes" id="UP001062263"/>
    </source>
</evidence>
<accession>A0ABM7ZH19</accession>
<keyword evidence="3" id="KW-1185">Reference proteome</keyword>
<dbReference type="RefSeq" id="WP_215435872.1">
    <property type="nucleotide sequence ID" value="NZ_AP025943.1"/>
</dbReference>
<name>A0ABM7ZH19_9BACT</name>
<reference evidence="2" key="1">
    <citation type="submission" date="2022-06" db="EMBL/GenBank/DDBJ databases">
        <title>Akkermansia biwalacus sp. nov., an anaerobic mucin-degrading bacterium isolated from human intestine.</title>
        <authorList>
            <person name="Kobayashi Y."/>
            <person name="Inoue S."/>
            <person name="Kawahara T."/>
            <person name="Kohda N."/>
        </authorList>
    </citation>
    <scope>NUCLEOTIDE SEQUENCE</scope>
    <source>
        <strain evidence="2">WON2089</strain>
    </source>
</reference>
<sequence length="190" mass="20717">MFKNLFAGLFLAGACVLQLQAGEYGDSAVQAARELSGAVKTGDMMWMIEKMYPPIKKQLVSSFPGGEAAFMKAMREKMQAAAAVMKERGMVVETYEIGNPTAEHLVRNGTEALVVLPTRMVISMKRPDGVPVKTENNGVLILVKDVKENGPWTFIDASKMNVNGLRSLFYDLPAQVVLPPVSSRQLPVGQ</sequence>
<proteinExistence type="predicted"/>
<dbReference type="Proteomes" id="UP001062263">
    <property type="component" value="Chromosome"/>
</dbReference>
<dbReference type="PROSITE" id="PS51257">
    <property type="entry name" value="PROKAR_LIPOPROTEIN"/>
    <property type="match status" value="1"/>
</dbReference>
<dbReference type="EMBL" id="AP025943">
    <property type="protein sequence ID" value="BDL44033.1"/>
    <property type="molecule type" value="Genomic_DNA"/>
</dbReference>
<evidence type="ECO:0000313" key="2">
    <source>
        <dbReference type="EMBL" id="BDL44033.1"/>
    </source>
</evidence>
<feature type="signal peptide" evidence="1">
    <location>
        <begin position="1"/>
        <end position="21"/>
    </location>
</feature>
<evidence type="ECO:0000256" key="1">
    <source>
        <dbReference type="SAM" id="SignalP"/>
    </source>
</evidence>
<gene>
    <name evidence="2" type="ORF">Abiwalacus_16070</name>
</gene>
<feature type="chain" id="PRO_5046375711" description="DUF302 domain-containing protein" evidence="1">
    <location>
        <begin position="22"/>
        <end position="190"/>
    </location>
</feature>